<keyword evidence="4" id="KW-0234">DNA repair</keyword>
<proteinExistence type="predicted"/>
<dbReference type="GeneID" id="28993474"/>
<dbReference type="CDD" id="cd21502">
    <property type="entry name" value="vWA_BABAM1"/>
    <property type="match status" value="1"/>
</dbReference>
<evidence type="ECO:0000256" key="2">
    <source>
        <dbReference type="ARBA" id="ARBA00022490"/>
    </source>
</evidence>
<dbReference type="AlphaFoldDB" id="A0A163D0E4"/>
<dbReference type="RefSeq" id="XP_018285850.1">
    <property type="nucleotide sequence ID" value="XM_018432568.1"/>
</dbReference>
<evidence type="ECO:0000256" key="5">
    <source>
        <dbReference type="ARBA" id="ARBA00023242"/>
    </source>
</evidence>
<dbReference type="InParanoid" id="A0A163D0E4"/>
<keyword evidence="2" id="KW-0963">Cytoplasm</keyword>
<organism evidence="6 7">
    <name type="scientific">Phycomyces blakesleeanus (strain ATCC 8743b / DSM 1359 / FGSC 10004 / NBRC 33097 / NRRL 1555)</name>
    <dbReference type="NCBI Taxonomy" id="763407"/>
    <lineage>
        <taxon>Eukaryota</taxon>
        <taxon>Fungi</taxon>
        <taxon>Fungi incertae sedis</taxon>
        <taxon>Mucoromycota</taxon>
        <taxon>Mucoromycotina</taxon>
        <taxon>Mucoromycetes</taxon>
        <taxon>Mucorales</taxon>
        <taxon>Phycomycetaceae</taxon>
        <taxon>Phycomyces</taxon>
    </lineage>
</organism>
<dbReference type="VEuPathDB" id="FungiDB:PHYBLDRAFT_150899"/>
<accession>A0A163D0E4</accession>
<evidence type="ECO:0000313" key="6">
    <source>
        <dbReference type="EMBL" id="OAD67810.1"/>
    </source>
</evidence>
<dbReference type="PANTHER" id="PTHR15660:SF1">
    <property type="entry name" value="BRISC AND BRCA1-A COMPLEX MEMBER 1"/>
    <property type="match status" value="1"/>
</dbReference>
<dbReference type="InterPro" id="IPR026126">
    <property type="entry name" value="BABAM1"/>
</dbReference>
<keyword evidence="7" id="KW-1185">Reference proteome</keyword>
<dbReference type="GO" id="GO:0070552">
    <property type="term" value="C:BRISC complex"/>
    <property type="evidence" value="ECO:0007669"/>
    <property type="project" value="InterPro"/>
</dbReference>
<reference evidence="7" key="1">
    <citation type="submission" date="2015-06" db="EMBL/GenBank/DDBJ databases">
        <title>Expansion of signal transduction pathways in fungi by whole-genome duplication.</title>
        <authorList>
            <consortium name="DOE Joint Genome Institute"/>
            <person name="Corrochano L.M."/>
            <person name="Kuo A."/>
            <person name="Marcet-Houben M."/>
            <person name="Polaino S."/>
            <person name="Salamov A."/>
            <person name="Villalobos J.M."/>
            <person name="Alvarez M.I."/>
            <person name="Avalos J."/>
            <person name="Benito E.P."/>
            <person name="Benoit I."/>
            <person name="Burger G."/>
            <person name="Camino L.P."/>
            <person name="Canovas D."/>
            <person name="Cerda-Olmedo E."/>
            <person name="Cheng J.-F."/>
            <person name="Dominguez A."/>
            <person name="Elias M."/>
            <person name="Eslava A.P."/>
            <person name="Glaser F."/>
            <person name="Grimwood J."/>
            <person name="Gutierrez G."/>
            <person name="Heitman J."/>
            <person name="Henrissat B."/>
            <person name="Iturriaga E.A."/>
            <person name="Lang B.F."/>
            <person name="Lavin J.L."/>
            <person name="Lee S."/>
            <person name="Li W."/>
            <person name="Lindquist E."/>
            <person name="Lopez-Garcia S."/>
            <person name="Luque E.M."/>
            <person name="Marcos A.T."/>
            <person name="Martin J."/>
            <person name="McCluskey K."/>
            <person name="Medina H.R."/>
            <person name="Miralles-Duran A."/>
            <person name="Miyazaki A."/>
            <person name="Munoz-Torres E."/>
            <person name="Oguiza J.A."/>
            <person name="Ohm R."/>
            <person name="Olmedo M."/>
            <person name="Orejas M."/>
            <person name="Ortiz-Castellanos L."/>
            <person name="Pisabarro A.G."/>
            <person name="Rodriguez-Romero J."/>
            <person name="Ruiz-Herrera J."/>
            <person name="Ruiz-Vazquez R."/>
            <person name="Sanz C."/>
            <person name="Schackwitz W."/>
            <person name="Schmutz J."/>
            <person name="Shahriari M."/>
            <person name="Shelest E."/>
            <person name="Silva-Franco F."/>
            <person name="Soanes D."/>
            <person name="Syed K."/>
            <person name="Tagua V.G."/>
            <person name="Talbot N.J."/>
            <person name="Thon M."/>
            <person name="De vries R.P."/>
            <person name="Wiebenga A."/>
            <person name="Yadav J.S."/>
            <person name="Braun E.L."/>
            <person name="Baker S."/>
            <person name="Garre V."/>
            <person name="Horwitz B."/>
            <person name="Torres-Martinez S."/>
            <person name="Idnurm A."/>
            <person name="Herrera-Estrella A."/>
            <person name="Gabaldon T."/>
            <person name="Grigoriev I.V."/>
        </authorList>
    </citation>
    <scope>NUCLEOTIDE SEQUENCE [LARGE SCALE GENOMIC DNA]</scope>
    <source>
        <strain evidence="7">NRRL 1555(-)</strain>
    </source>
</reference>
<dbReference type="STRING" id="763407.A0A163D0E4"/>
<sequence>MKDKAEMNMFFEDDQLLISEAIERLEATHYYDKFDTESLFNLIERNVDLSDKSLFTQVIVLYGRSETIPSLVEEDTYNRVRCSPNLTMDFVYIHQSPKHIPRCQQVFNFWCSLDSTKVKGWYYEFGHLGKSSFTRAMVQLIAHPLQRGDQMKMKMPIVSFYGDHSSVFDIIE</sequence>
<name>A0A163D0E4_PHYB8</name>
<dbReference type="PANTHER" id="PTHR15660">
    <property type="entry name" value="BRISC AND BRCA1-A COMPLEX MEMBER 1"/>
    <property type="match status" value="1"/>
</dbReference>
<comment type="subcellular location">
    <subcellularLocation>
        <location evidence="1">Nucleus</location>
    </subcellularLocation>
</comment>
<dbReference type="GO" id="GO:0045739">
    <property type="term" value="P:positive regulation of DNA repair"/>
    <property type="evidence" value="ECO:0007669"/>
    <property type="project" value="InterPro"/>
</dbReference>
<dbReference type="GO" id="GO:0006302">
    <property type="term" value="P:double-strand break repair"/>
    <property type="evidence" value="ECO:0007669"/>
    <property type="project" value="TreeGrafter"/>
</dbReference>
<evidence type="ECO:0000256" key="1">
    <source>
        <dbReference type="ARBA" id="ARBA00004123"/>
    </source>
</evidence>
<dbReference type="GO" id="GO:0007095">
    <property type="term" value="P:mitotic G2 DNA damage checkpoint signaling"/>
    <property type="evidence" value="ECO:0007669"/>
    <property type="project" value="TreeGrafter"/>
</dbReference>
<gene>
    <name evidence="6" type="ORF">PHYBLDRAFT_150899</name>
</gene>
<evidence type="ECO:0000313" key="7">
    <source>
        <dbReference type="Proteomes" id="UP000077315"/>
    </source>
</evidence>
<evidence type="ECO:0000256" key="3">
    <source>
        <dbReference type="ARBA" id="ARBA00022763"/>
    </source>
</evidence>
<protein>
    <submittedName>
        <fullName evidence="6">Uncharacterized protein</fullName>
    </submittedName>
</protein>
<evidence type="ECO:0000256" key="4">
    <source>
        <dbReference type="ARBA" id="ARBA00023204"/>
    </source>
</evidence>
<dbReference type="OrthoDB" id="547311at2759"/>
<keyword evidence="3" id="KW-0227">DNA damage</keyword>
<dbReference type="Proteomes" id="UP000077315">
    <property type="component" value="Unassembled WGS sequence"/>
</dbReference>
<dbReference type="EMBL" id="KV440997">
    <property type="protein sequence ID" value="OAD67810.1"/>
    <property type="molecule type" value="Genomic_DNA"/>
</dbReference>
<keyword evidence="5" id="KW-0539">Nucleus</keyword>
<dbReference type="GO" id="GO:0016604">
    <property type="term" value="C:nuclear body"/>
    <property type="evidence" value="ECO:0007669"/>
    <property type="project" value="TreeGrafter"/>
</dbReference>